<dbReference type="InterPro" id="IPR050330">
    <property type="entry name" value="Bact_OuterMem_StrucFunc"/>
</dbReference>
<evidence type="ECO:0000256" key="1">
    <source>
        <dbReference type="ARBA" id="ARBA00004442"/>
    </source>
</evidence>
<dbReference type="Gene3D" id="3.40.1520.20">
    <property type="match status" value="2"/>
</dbReference>
<keyword evidence="3" id="KW-0998">Cell outer membrane</keyword>
<keyword evidence="7" id="KW-1185">Reference proteome</keyword>
<comment type="subcellular location">
    <subcellularLocation>
        <location evidence="1">Cell outer membrane</location>
    </subcellularLocation>
</comment>
<proteinExistence type="predicted"/>
<sequence>MSRLASWARKWWPGLIPLVLLWIAAIWTGTAPLEADLAARSTRALKDTVLDKTRIAVSGRDVKLSADAFSEEGRRSAASQVEAVTGVRLVNDNTSLIPEAKPFAWSIERDVVRVTLSGNTPLPAIKAKLMEAARASLKGTEISDRMTMARGAPPRFDNAALLLIDQVGKLKDGKITLSDTSVSLTGMAREIGSREAILAALKNLPEGFSVKENAIKAPPYVFQANKDPVANTVTLAGYVPDNAVHAAIVATVGRKFFSEKLVDNLKASVGAPQGFQNAVVAGLGALSRVSTGSLVISDREVKLSGDALYAVAADQIRGGIGGELPQGWTAKAEVSVKPVASAVDPTVCQQLFFELLGKAKIRFDSGRATIDKDSMGLLDKLIETALRCPTANIEVAGHTDSDGDTNGNVALSEKRAQAVADYLIKAGLPTDRLKAVGYGSSQPVAANDTDEGKAKNRRIDFVVK</sequence>
<evidence type="ECO:0000256" key="2">
    <source>
        <dbReference type="ARBA" id="ARBA00023136"/>
    </source>
</evidence>
<evidence type="ECO:0000313" key="7">
    <source>
        <dbReference type="Proteomes" id="UP000034832"/>
    </source>
</evidence>
<name>A0A4U6BL69_9BRAD</name>
<accession>A0A4U6BL69</accession>
<evidence type="ECO:0000313" key="6">
    <source>
        <dbReference type="EMBL" id="TKT70979.1"/>
    </source>
</evidence>
<dbReference type="OrthoDB" id="5525824at2"/>
<dbReference type="RefSeq" id="WP_046828402.1">
    <property type="nucleotide sequence ID" value="NZ_LBIA02000001.1"/>
</dbReference>
<dbReference type="STRING" id="211460.YH63_13000"/>
<dbReference type="CDD" id="cd07185">
    <property type="entry name" value="OmpA_C-like"/>
    <property type="match status" value="1"/>
</dbReference>
<protein>
    <submittedName>
        <fullName evidence="6">OmpA family protein</fullName>
    </submittedName>
</protein>
<comment type="caution">
    <text evidence="6">The sequence shown here is derived from an EMBL/GenBank/DDBJ whole genome shotgun (WGS) entry which is preliminary data.</text>
</comment>
<dbReference type="InterPro" id="IPR036737">
    <property type="entry name" value="OmpA-like_sf"/>
</dbReference>
<dbReference type="GO" id="GO:0009279">
    <property type="term" value="C:cell outer membrane"/>
    <property type="evidence" value="ECO:0007669"/>
    <property type="project" value="UniProtKB-SubCell"/>
</dbReference>
<gene>
    <name evidence="6" type="ORF">YH63_005925</name>
</gene>
<keyword evidence="2 4" id="KW-0472">Membrane</keyword>
<dbReference type="PANTHER" id="PTHR30329">
    <property type="entry name" value="STATOR ELEMENT OF FLAGELLAR MOTOR COMPLEX"/>
    <property type="match status" value="1"/>
</dbReference>
<dbReference type="Gene3D" id="3.30.1330.60">
    <property type="entry name" value="OmpA-like domain"/>
    <property type="match status" value="1"/>
</dbReference>
<dbReference type="AlphaFoldDB" id="A0A4U6BL69"/>
<dbReference type="PANTHER" id="PTHR30329:SF21">
    <property type="entry name" value="LIPOPROTEIN YIAD-RELATED"/>
    <property type="match status" value="1"/>
</dbReference>
<dbReference type="SUPFAM" id="SSF103088">
    <property type="entry name" value="OmpA-like"/>
    <property type="match status" value="1"/>
</dbReference>
<feature type="domain" description="OmpA-like" evidence="5">
    <location>
        <begin position="350"/>
        <end position="464"/>
    </location>
</feature>
<dbReference type="PROSITE" id="PS51123">
    <property type="entry name" value="OMPA_2"/>
    <property type="match status" value="1"/>
</dbReference>
<evidence type="ECO:0000256" key="4">
    <source>
        <dbReference type="PROSITE-ProRule" id="PRU00473"/>
    </source>
</evidence>
<dbReference type="PRINTS" id="PR01021">
    <property type="entry name" value="OMPADOMAIN"/>
</dbReference>
<reference evidence="6" key="1">
    <citation type="submission" date="2019-04" db="EMBL/GenBank/DDBJ databases">
        <title>Whole genome sequencing of cave bacteria.</title>
        <authorList>
            <person name="Gan H.M."/>
            <person name="Barton H."/>
            <person name="Savka M.A."/>
        </authorList>
    </citation>
    <scope>NUCLEOTIDE SEQUENCE [LARGE SCALE GENOMIC DNA]</scope>
    <source>
        <strain evidence="6">LC387</strain>
    </source>
</reference>
<evidence type="ECO:0000259" key="5">
    <source>
        <dbReference type="PROSITE" id="PS51123"/>
    </source>
</evidence>
<organism evidence="6 7">
    <name type="scientific">Afipia massiliensis</name>
    <dbReference type="NCBI Taxonomy" id="211460"/>
    <lineage>
        <taxon>Bacteria</taxon>
        <taxon>Pseudomonadati</taxon>
        <taxon>Pseudomonadota</taxon>
        <taxon>Alphaproteobacteria</taxon>
        <taxon>Hyphomicrobiales</taxon>
        <taxon>Nitrobacteraceae</taxon>
        <taxon>Afipia</taxon>
    </lineage>
</organism>
<dbReference type="EMBL" id="LBIA02000001">
    <property type="protein sequence ID" value="TKT70979.1"/>
    <property type="molecule type" value="Genomic_DNA"/>
</dbReference>
<dbReference type="Proteomes" id="UP000034832">
    <property type="component" value="Unassembled WGS sequence"/>
</dbReference>
<dbReference type="InterPro" id="IPR006664">
    <property type="entry name" value="OMP_bac"/>
</dbReference>
<dbReference type="InterPro" id="IPR006665">
    <property type="entry name" value="OmpA-like"/>
</dbReference>
<dbReference type="Pfam" id="PF00691">
    <property type="entry name" value="OmpA"/>
    <property type="match status" value="1"/>
</dbReference>
<evidence type="ECO:0000256" key="3">
    <source>
        <dbReference type="ARBA" id="ARBA00023237"/>
    </source>
</evidence>